<dbReference type="PRINTS" id="PR00507">
    <property type="entry name" value="N12N6MTFRASE"/>
</dbReference>
<dbReference type="PANTHER" id="PTHR33841:SF5">
    <property type="entry name" value="DNA METHYLASE (MODIFICATION METHYLASE) (METHYLTRANSFERASE)-RELATED"/>
    <property type="match status" value="1"/>
</dbReference>
<dbReference type="GO" id="GO:0009007">
    <property type="term" value="F:site-specific DNA-methyltransferase (adenine-specific) activity"/>
    <property type="evidence" value="ECO:0007669"/>
    <property type="project" value="UniProtKB-EC"/>
</dbReference>
<reference evidence="10" key="1">
    <citation type="submission" date="2015-08" db="EMBL/GenBank/DDBJ databases">
        <title>Pseudomonas aeruginosa strain CCBH4851 chromosome region.</title>
        <authorList>
            <person name="Silveira M.C."/>
            <person name="Carvalho-Assef A.P.D."/>
            <person name="Albano R.M."/>
        </authorList>
    </citation>
    <scope>NUCLEOTIDE SEQUENCE</scope>
    <source>
        <strain evidence="10">CCBH4851</strain>
    </source>
</reference>
<proteinExistence type="inferred from homology"/>
<dbReference type="InterPro" id="IPR011639">
    <property type="entry name" value="MethylTrfase_TaqI-like_dom"/>
</dbReference>
<dbReference type="GO" id="GO:0009307">
    <property type="term" value="P:DNA restriction-modification system"/>
    <property type="evidence" value="ECO:0007669"/>
    <property type="project" value="UniProtKB-KW"/>
</dbReference>
<dbReference type="RefSeq" id="WP_019726368.1">
    <property type="nucleotide sequence ID" value="NZ_CBDDSE010000001.1"/>
</dbReference>
<dbReference type="SUPFAM" id="SSF53335">
    <property type="entry name" value="S-adenosyl-L-methionine-dependent methyltransferases"/>
    <property type="match status" value="1"/>
</dbReference>
<evidence type="ECO:0000256" key="4">
    <source>
        <dbReference type="ARBA" id="ARBA00022679"/>
    </source>
</evidence>
<dbReference type="InterPro" id="IPR050953">
    <property type="entry name" value="N4_N6_ade-DNA_methylase"/>
</dbReference>
<dbReference type="InterPro" id="IPR029063">
    <property type="entry name" value="SAM-dependent_MTases_sf"/>
</dbReference>
<evidence type="ECO:0000256" key="3">
    <source>
        <dbReference type="ARBA" id="ARBA00022603"/>
    </source>
</evidence>
<dbReference type="PANTHER" id="PTHR33841">
    <property type="entry name" value="DNA METHYLTRANSFERASE YEEA-RELATED"/>
    <property type="match status" value="1"/>
</dbReference>
<sequence>MASNRVPRKLLAAGIGSESELVSLCVALIGGTKGLSQAERALAAKTGSHVLPAAVVETTRRAIAKGLDPLGDAFAVVRSALARRSAGAVYTPAPIVKSMMTWLASQGAPARIVDPGAGSGRFILAAGEAFPKAQLVAVELDPLAALMLRANLAVRGWSGRATVHVKDYRELTLPRCNGTTAFIGNPPYVRHHDIAEAWKAWYSERFASMGIRASALAGLHLHFFLQTRLLAKPGDVGAFITSSEWMDVNYGSALRRLLLDELGGIALHVLEPKVEAFPGTATTAAITCFRVGETVEPVRVRSVDELAHLNGLAKGVDVPRAQLHSAPRWSIIVRPTLPAAEGDMELGELFRVHRGQVTGANGIWIAGEHADGLPERVKIPSVTKAKDLLQAGDRLASAAALRRVVDLPPELDDFTAAERKRIQSFLSWARAQGVHEGYIAQHRKAWWSVGLKDPAPILCTYMARRPPQFTLNDCGARHINVAHGLYPRQALPADVLAGLVSWLNNNTTQGSGRTYAGGLTKFEPREVERLRIPSVDRLRALA</sequence>
<evidence type="ECO:0000259" key="8">
    <source>
        <dbReference type="Pfam" id="PF07669"/>
    </source>
</evidence>
<evidence type="ECO:0000256" key="2">
    <source>
        <dbReference type="ARBA" id="ARBA00011900"/>
    </source>
</evidence>
<comment type="similarity">
    <text evidence="1">Belongs to the N(4)/N(6)-methyltransferase family.</text>
</comment>
<evidence type="ECO:0000256" key="7">
    <source>
        <dbReference type="ARBA" id="ARBA00047942"/>
    </source>
</evidence>
<evidence type="ECO:0000259" key="9">
    <source>
        <dbReference type="Pfam" id="PF22837"/>
    </source>
</evidence>
<dbReference type="EMBL" id="KT454971">
    <property type="protein sequence ID" value="ALI59099.1"/>
    <property type="molecule type" value="Genomic_DNA"/>
</dbReference>
<accession>A0A0N7HJU9</accession>
<name>A0A0N7HJU9_PSEAI</name>
<evidence type="ECO:0000313" key="10">
    <source>
        <dbReference type="EMBL" id="ALI59099.1"/>
    </source>
</evidence>
<dbReference type="Pfam" id="PF07669">
    <property type="entry name" value="Eco57I"/>
    <property type="match status" value="1"/>
</dbReference>
<dbReference type="EC" id="2.1.1.72" evidence="2"/>
<keyword evidence="3 10" id="KW-0489">Methyltransferase</keyword>
<feature type="domain" description="Type II methyltransferase M.TaqI-like" evidence="8">
    <location>
        <begin position="183"/>
        <end position="260"/>
    </location>
</feature>
<evidence type="ECO:0000256" key="6">
    <source>
        <dbReference type="ARBA" id="ARBA00022747"/>
    </source>
</evidence>
<keyword evidence="5" id="KW-0949">S-adenosyl-L-methionine</keyword>
<gene>
    <name evidence="10" type="primary">yfiC</name>
    <name evidence="10" type="ORF">CCBH4851_00396</name>
</gene>
<dbReference type="Gene3D" id="3.40.50.150">
    <property type="entry name" value="Vaccinia Virus protein VP39"/>
    <property type="match status" value="1"/>
</dbReference>
<keyword evidence="4 10" id="KW-0808">Transferase</keyword>
<feature type="domain" description="Type II methyltransferase M.Eco57I C-terminal" evidence="9">
    <location>
        <begin position="345"/>
        <end position="536"/>
    </location>
</feature>
<dbReference type="CDD" id="cd02440">
    <property type="entry name" value="AdoMet_MTases"/>
    <property type="match status" value="1"/>
</dbReference>
<keyword evidence="6" id="KW-0680">Restriction system</keyword>
<dbReference type="InterPro" id="IPR054520">
    <property type="entry name" value="M_Eco57I_C"/>
</dbReference>
<dbReference type="GO" id="GO:0032259">
    <property type="term" value="P:methylation"/>
    <property type="evidence" value="ECO:0007669"/>
    <property type="project" value="UniProtKB-KW"/>
</dbReference>
<evidence type="ECO:0000256" key="1">
    <source>
        <dbReference type="ARBA" id="ARBA00006594"/>
    </source>
</evidence>
<comment type="catalytic activity">
    <reaction evidence="7">
        <text>a 2'-deoxyadenosine in DNA + S-adenosyl-L-methionine = an N(6)-methyl-2'-deoxyadenosine in DNA + S-adenosyl-L-homocysteine + H(+)</text>
        <dbReference type="Rhea" id="RHEA:15197"/>
        <dbReference type="Rhea" id="RHEA-COMP:12418"/>
        <dbReference type="Rhea" id="RHEA-COMP:12419"/>
        <dbReference type="ChEBI" id="CHEBI:15378"/>
        <dbReference type="ChEBI" id="CHEBI:57856"/>
        <dbReference type="ChEBI" id="CHEBI:59789"/>
        <dbReference type="ChEBI" id="CHEBI:90615"/>
        <dbReference type="ChEBI" id="CHEBI:90616"/>
        <dbReference type="EC" id="2.1.1.72"/>
    </reaction>
</comment>
<dbReference type="AlphaFoldDB" id="A0A0N7HJU9"/>
<organism evidence="10">
    <name type="scientific">Pseudomonas aeruginosa</name>
    <dbReference type="NCBI Taxonomy" id="287"/>
    <lineage>
        <taxon>Bacteria</taxon>
        <taxon>Pseudomonadati</taxon>
        <taxon>Pseudomonadota</taxon>
        <taxon>Gammaproteobacteria</taxon>
        <taxon>Pseudomonadales</taxon>
        <taxon>Pseudomonadaceae</taxon>
        <taxon>Pseudomonas</taxon>
    </lineage>
</organism>
<evidence type="ECO:0000256" key="5">
    <source>
        <dbReference type="ARBA" id="ARBA00022691"/>
    </source>
</evidence>
<protein>
    <recommendedName>
        <fullName evidence="2">site-specific DNA-methyltransferase (adenine-specific)</fullName>
        <ecNumber evidence="2">2.1.1.72</ecNumber>
    </recommendedName>
</protein>
<dbReference type="Pfam" id="PF22837">
    <property type="entry name" value="M_Eco57I_C"/>
    <property type="match status" value="1"/>
</dbReference>